<dbReference type="Pfam" id="PF00271">
    <property type="entry name" value="Helicase_C"/>
    <property type="match status" value="1"/>
</dbReference>
<organism evidence="12 13">
    <name type="scientific">Gigaspora margarita</name>
    <dbReference type="NCBI Taxonomy" id="4874"/>
    <lineage>
        <taxon>Eukaryota</taxon>
        <taxon>Fungi</taxon>
        <taxon>Fungi incertae sedis</taxon>
        <taxon>Mucoromycota</taxon>
        <taxon>Glomeromycotina</taxon>
        <taxon>Glomeromycetes</taxon>
        <taxon>Diversisporales</taxon>
        <taxon>Gigasporaceae</taxon>
        <taxon>Gigaspora</taxon>
    </lineage>
</organism>
<dbReference type="InterPro" id="IPR027417">
    <property type="entry name" value="P-loop_NTPase"/>
</dbReference>
<dbReference type="EMBL" id="CAJVQB010049698">
    <property type="protein sequence ID" value="CAG8834589.1"/>
    <property type="molecule type" value="Genomic_DNA"/>
</dbReference>
<dbReference type="Pfam" id="PF00270">
    <property type="entry name" value="DEAD"/>
    <property type="match status" value="1"/>
</dbReference>
<dbReference type="Proteomes" id="UP000789901">
    <property type="component" value="Unassembled WGS sequence"/>
</dbReference>
<evidence type="ECO:0000256" key="9">
    <source>
        <dbReference type="ARBA" id="ARBA00034808"/>
    </source>
</evidence>
<evidence type="ECO:0000256" key="6">
    <source>
        <dbReference type="ARBA" id="ARBA00023125"/>
    </source>
</evidence>
<dbReference type="NCBIfam" id="TIGR00614">
    <property type="entry name" value="recQ_fam"/>
    <property type="match status" value="1"/>
</dbReference>
<feature type="domain" description="Helicase ATP-binding" evidence="10">
    <location>
        <begin position="45"/>
        <end position="218"/>
    </location>
</feature>
<keyword evidence="4" id="KW-0347">Helicase</keyword>
<dbReference type="PANTHER" id="PTHR13710:SF105">
    <property type="entry name" value="ATP-DEPENDENT DNA HELICASE Q1"/>
    <property type="match status" value="1"/>
</dbReference>
<sequence>YSQQIPNQAYQKINDIPDSKNIMLNTIISEVFGFTKFRPKQQDSINCFIEGNDTLCILPTGGGKTLVYAASALLFTGLTVVFTPLKALMEDQIQKLVNKGISLAMLYASSEQSYNVQEAIFFEIASGFIRILLVTPEKYIKNLAFACMLQNIARSRGLQFVIDEAHCINNYAYFRNDWTKLSLLKQNFPSSPILLLTATCSKDNIQKISDSLGLSNLKIFRNPTIYQSEIRFEVLNKPVQKENYSVFPGRCIVYSATINDCDTFYNIIVKHYGSNIIGKYHESMPSKDQSRNLEYWKSNKFKLICATTVFGMGLNVSDVRAVIHITFPMSIDALIQEAERASWDGAIAKNIIINEETLPKNNNSVDIIQWHEYLQKKQDLIFEMPDDSPIVECENCDNCGCRIKDDACWYNVEAEANRIVKIAGQVISLQQSFGSSWPYIKLDDILDVFM</sequence>
<dbReference type="PANTHER" id="PTHR13710">
    <property type="entry name" value="DNA HELICASE RECQ FAMILY MEMBER"/>
    <property type="match status" value="1"/>
</dbReference>
<feature type="non-terminal residue" evidence="12">
    <location>
        <position position="1"/>
    </location>
</feature>
<feature type="non-terminal residue" evidence="12">
    <location>
        <position position="450"/>
    </location>
</feature>
<dbReference type="InterPro" id="IPR011545">
    <property type="entry name" value="DEAD/DEAH_box_helicase_dom"/>
</dbReference>
<proteinExistence type="inferred from homology"/>
<evidence type="ECO:0000313" key="13">
    <source>
        <dbReference type="Proteomes" id="UP000789901"/>
    </source>
</evidence>
<evidence type="ECO:0000259" key="10">
    <source>
        <dbReference type="PROSITE" id="PS51192"/>
    </source>
</evidence>
<dbReference type="Gene3D" id="3.40.50.300">
    <property type="entry name" value="P-loop containing nucleotide triphosphate hydrolases"/>
    <property type="match status" value="2"/>
</dbReference>
<evidence type="ECO:0000256" key="4">
    <source>
        <dbReference type="ARBA" id="ARBA00022806"/>
    </source>
</evidence>
<dbReference type="SMART" id="SM00487">
    <property type="entry name" value="DEXDc"/>
    <property type="match status" value="1"/>
</dbReference>
<comment type="catalytic activity">
    <reaction evidence="8">
        <text>Couples ATP hydrolysis with the unwinding of duplex DNA by translocating in the 3'-5' direction.</text>
        <dbReference type="EC" id="5.6.2.4"/>
    </reaction>
</comment>
<keyword evidence="3" id="KW-0378">Hydrolase</keyword>
<protein>
    <recommendedName>
        <fullName evidence="9">DNA 3'-5' helicase</fullName>
        <ecNumber evidence="9">5.6.2.4</ecNumber>
    </recommendedName>
</protein>
<evidence type="ECO:0000256" key="8">
    <source>
        <dbReference type="ARBA" id="ARBA00034617"/>
    </source>
</evidence>
<dbReference type="PROSITE" id="PS51192">
    <property type="entry name" value="HELICASE_ATP_BIND_1"/>
    <property type="match status" value="1"/>
</dbReference>
<comment type="similarity">
    <text evidence="1">Belongs to the helicase family. RecQ subfamily.</text>
</comment>
<dbReference type="EC" id="5.6.2.4" evidence="9"/>
<evidence type="ECO:0000313" key="12">
    <source>
        <dbReference type="EMBL" id="CAG8834589.1"/>
    </source>
</evidence>
<dbReference type="InterPro" id="IPR001650">
    <property type="entry name" value="Helicase_C-like"/>
</dbReference>
<keyword evidence="5" id="KW-0067">ATP-binding</keyword>
<evidence type="ECO:0000256" key="5">
    <source>
        <dbReference type="ARBA" id="ARBA00022840"/>
    </source>
</evidence>
<comment type="caution">
    <text evidence="12">The sequence shown here is derived from an EMBL/GenBank/DDBJ whole genome shotgun (WGS) entry which is preliminary data.</text>
</comment>
<evidence type="ECO:0000256" key="3">
    <source>
        <dbReference type="ARBA" id="ARBA00022801"/>
    </source>
</evidence>
<keyword evidence="7" id="KW-0413">Isomerase</keyword>
<dbReference type="CDD" id="cd17920">
    <property type="entry name" value="DEXHc_RecQ"/>
    <property type="match status" value="1"/>
</dbReference>
<dbReference type="SUPFAM" id="SSF52540">
    <property type="entry name" value="P-loop containing nucleoside triphosphate hydrolases"/>
    <property type="match status" value="1"/>
</dbReference>
<feature type="domain" description="Helicase C-terminal" evidence="11">
    <location>
        <begin position="238"/>
        <end position="389"/>
    </location>
</feature>
<evidence type="ECO:0000259" key="11">
    <source>
        <dbReference type="PROSITE" id="PS51194"/>
    </source>
</evidence>
<name>A0ABN7WKI1_GIGMA</name>
<accession>A0ABN7WKI1</accession>
<evidence type="ECO:0000256" key="1">
    <source>
        <dbReference type="ARBA" id="ARBA00005446"/>
    </source>
</evidence>
<keyword evidence="13" id="KW-1185">Reference proteome</keyword>
<dbReference type="SMART" id="SM00490">
    <property type="entry name" value="HELICc"/>
    <property type="match status" value="1"/>
</dbReference>
<keyword evidence="2" id="KW-0547">Nucleotide-binding</keyword>
<dbReference type="PROSITE" id="PS51194">
    <property type="entry name" value="HELICASE_CTER"/>
    <property type="match status" value="1"/>
</dbReference>
<dbReference type="InterPro" id="IPR004589">
    <property type="entry name" value="DNA_helicase_ATP-dep_RecQ"/>
</dbReference>
<evidence type="ECO:0000256" key="7">
    <source>
        <dbReference type="ARBA" id="ARBA00023235"/>
    </source>
</evidence>
<dbReference type="InterPro" id="IPR014001">
    <property type="entry name" value="Helicase_ATP-bd"/>
</dbReference>
<gene>
    <name evidence="12" type="ORF">GMARGA_LOCUS32137</name>
</gene>
<keyword evidence="6" id="KW-0238">DNA-binding</keyword>
<evidence type="ECO:0000256" key="2">
    <source>
        <dbReference type="ARBA" id="ARBA00022741"/>
    </source>
</evidence>
<reference evidence="12 13" key="1">
    <citation type="submission" date="2021-06" db="EMBL/GenBank/DDBJ databases">
        <authorList>
            <person name="Kallberg Y."/>
            <person name="Tangrot J."/>
            <person name="Rosling A."/>
        </authorList>
    </citation>
    <scope>NUCLEOTIDE SEQUENCE [LARGE SCALE GENOMIC DNA]</scope>
    <source>
        <strain evidence="12 13">120-4 pot B 10/14</strain>
    </source>
</reference>